<feature type="region of interest" description="Disordered" evidence="7">
    <location>
        <begin position="566"/>
        <end position="641"/>
    </location>
</feature>
<dbReference type="GO" id="GO:0008420">
    <property type="term" value="F:RNA polymerase II CTD heptapeptide repeat phosphatase activity"/>
    <property type="evidence" value="ECO:0007669"/>
    <property type="project" value="UniProtKB-UniRule"/>
</dbReference>
<dbReference type="PANTHER" id="PTHR23081:SF36">
    <property type="entry name" value="RNA POLYMERASE II SUBUNIT A C-TERMINAL DOMAIN PHOSPHATASE"/>
    <property type="match status" value="1"/>
</dbReference>
<sequence>MSDSDPGSSEEQKELLWELDDGEYLVESIRARNNIFVPKNTPIFTYKKVSDAKSKKSFKSPSAGIIRINQEILKNGAKLEKGSLLGWIGGECPHEMVLAGSCVTCHILVKRKHDESEGYVSMIHNKPGLMVSKKKATEIGVESRQNLLKARKLILMVDLDQTVIHTTNKAPTQEEMMSNIHSYVLQGFQYHTKIRPHVEEFLTEMSRKFELHVCTYGKREYAEKIVSILDSEKKYFAERVLTRDELRSQHDKRSNLSSLFPAGEEMVLMVDDRCDVWGFSDSLIWVKPYVFFNNIGDINDPNLIRKKAEFENKMEETQKQEASELLNEKEMVDETMEGNEPTESQNEEEEENEDMTNGRKNVDEVEHDDAEEKEDDEGISQDSTTPPPCQIPDGSDDPTLKSISEVLSRIHSSFFQHYDKTGNIAHVRDIAKSIRLSVLKDEIIVFSGLPKYGDLRKHQLVSCVEAFGAVVDEDVTESTTVLVALKARTSKYFDAHRRKIPIVSPKWIEESAAHWKNMEKSEFTDPESLKPLAHCGLPQEITEKAEITTLGRKDILGMEEEVNQFLEDIDDESDGNEETEGTEDSLRKRRASDSECDNPNKVMRMEQEDGNEESVTEEVFGEEDSDSGDGMAADLENLLNN</sequence>
<dbReference type="InterPro" id="IPR001357">
    <property type="entry name" value="BRCT_dom"/>
</dbReference>
<evidence type="ECO:0000256" key="1">
    <source>
        <dbReference type="ARBA" id="ARBA00004123"/>
    </source>
</evidence>
<dbReference type="SUPFAM" id="SSF56784">
    <property type="entry name" value="HAD-like"/>
    <property type="match status" value="1"/>
</dbReference>
<protein>
    <recommendedName>
        <fullName evidence="6">RNA polymerase II subunit A C-terminal domain phosphatase</fullName>
        <ecNumber evidence="6">3.1.3.16</ecNumber>
    </recommendedName>
</protein>
<dbReference type="Gene3D" id="3.40.50.10190">
    <property type="entry name" value="BRCT domain"/>
    <property type="match status" value="1"/>
</dbReference>
<comment type="catalytic activity">
    <reaction evidence="5 6">
        <text>O-phospho-L-threonyl-[protein] + H2O = L-threonyl-[protein] + phosphate</text>
        <dbReference type="Rhea" id="RHEA:47004"/>
        <dbReference type="Rhea" id="RHEA-COMP:11060"/>
        <dbReference type="Rhea" id="RHEA-COMP:11605"/>
        <dbReference type="ChEBI" id="CHEBI:15377"/>
        <dbReference type="ChEBI" id="CHEBI:30013"/>
        <dbReference type="ChEBI" id="CHEBI:43474"/>
        <dbReference type="ChEBI" id="CHEBI:61977"/>
        <dbReference type="EC" id="3.1.3.16"/>
    </reaction>
</comment>
<proteinExistence type="predicted"/>
<evidence type="ECO:0000313" key="11">
    <source>
        <dbReference type="EMBL" id="CAG9123296.1"/>
    </source>
</evidence>
<dbReference type="PROSITE" id="PS50969">
    <property type="entry name" value="FCP1"/>
    <property type="match status" value="1"/>
</dbReference>
<evidence type="ECO:0000256" key="3">
    <source>
        <dbReference type="ARBA" id="ARBA00023242"/>
    </source>
</evidence>
<dbReference type="OrthoDB" id="10249888at2759"/>
<feature type="compositionally biased region" description="Acidic residues" evidence="7">
    <location>
        <begin position="566"/>
        <end position="583"/>
    </location>
</feature>
<evidence type="ECO:0000256" key="7">
    <source>
        <dbReference type="SAM" id="MobiDB-lite"/>
    </source>
</evidence>
<dbReference type="WBParaSite" id="BXY_0352800.1">
    <property type="protein sequence ID" value="BXY_0352800.1"/>
    <property type="gene ID" value="BXY_0352800"/>
</dbReference>
<comment type="subcellular location">
    <subcellularLocation>
        <location evidence="1 6">Nucleus</location>
    </subcellularLocation>
</comment>
<dbReference type="Pfam" id="PF03031">
    <property type="entry name" value="NIF"/>
    <property type="match status" value="1"/>
</dbReference>
<comment type="function">
    <text evidence="6">This promotes the activity of RNA polymerase II.</text>
</comment>
<evidence type="ECO:0000256" key="6">
    <source>
        <dbReference type="RuleBase" id="RU366066"/>
    </source>
</evidence>
<dbReference type="PANTHER" id="PTHR23081">
    <property type="entry name" value="RNA POLYMERASE II CTD PHOSPHATASE"/>
    <property type="match status" value="1"/>
</dbReference>
<feature type="domain" description="FCP1 homology" evidence="9">
    <location>
        <begin position="148"/>
        <end position="314"/>
    </location>
</feature>
<evidence type="ECO:0000313" key="14">
    <source>
        <dbReference type="WBParaSite" id="BXY_0352800.1"/>
    </source>
</evidence>
<evidence type="ECO:0000313" key="13">
    <source>
        <dbReference type="Proteomes" id="UP000659654"/>
    </source>
</evidence>
<dbReference type="Pfam" id="PF12738">
    <property type="entry name" value="PTCB-BRCT"/>
    <property type="match status" value="1"/>
</dbReference>
<accession>A0A1I7RS25</accession>
<dbReference type="eggNOG" id="KOG0323">
    <property type="taxonomic scope" value="Eukaryota"/>
</dbReference>
<dbReference type="SMART" id="SM00577">
    <property type="entry name" value="CPDc"/>
    <property type="match status" value="1"/>
</dbReference>
<dbReference type="EC" id="3.1.3.16" evidence="6"/>
<feature type="compositionally biased region" description="Acidic residues" evidence="7">
    <location>
        <begin position="345"/>
        <end position="354"/>
    </location>
</feature>
<evidence type="ECO:0000313" key="12">
    <source>
        <dbReference type="Proteomes" id="UP000095284"/>
    </source>
</evidence>
<name>A0A1I7RS25_BURXY</name>
<feature type="compositionally biased region" description="Acidic residues" evidence="7">
    <location>
        <begin position="608"/>
        <end position="627"/>
    </location>
</feature>
<organism evidence="12 14">
    <name type="scientific">Bursaphelenchus xylophilus</name>
    <name type="common">Pinewood nematode worm</name>
    <name type="synonym">Aphelenchoides xylophilus</name>
    <dbReference type="NCBI Taxonomy" id="6326"/>
    <lineage>
        <taxon>Eukaryota</taxon>
        <taxon>Metazoa</taxon>
        <taxon>Ecdysozoa</taxon>
        <taxon>Nematoda</taxon>
        <taxon>Chromadorea</taxon>
        <taxon>Rhabditida</taxon>
        <taxon>Tylenchina</taxon>
        <taxon>Tylenchomorpha</taxon>
        <taxon>Aphelenchoidea</taxon>
        <taxon>Aphelenchoididae</taxon>
        <taxon>Bursaphelenchus</taxon>
    </lineage>
</organism>
<dbReference type="GO" id="GO:0005634">
    <property type="term" value="C:nucleus"/>
    <property type="evidence" value="ECO:0007669"/>
    <property type="project" value="UniProtKB-SubCell"/>
</dbReference>
<dbReference type="InterPro" id="IPR004274">
    <property type="entry name" value="FCP1_dom"/>
</dbReference>
<evidence type="ECO:0000313" key="10">
    <source>
        <dbReference type="EMBL" id="CAD5231818.1"/>
    </source>
</evidence>
<keyword evidence="13" id="KW-1185">Reference proteome</keyword>
<dbReference type="Gene3D" id="3.40.50.1000">
    <property type="entry name" value="HAD superfamily/HAD-like"/>
    <property type="match status" value="1"/>
</dbReference>
<comment type="catalytic activity">
    <reaction evidence="4 6">
        <text>O-phospho-L-seryl-[protein] + H2O = L-seryl-[protein] + phosphate</text>
        <dbReference type="Rhea" id="RHEA:20629"/>
        <dbReference type="Rhea" id="RHEA-COMP:9863"/>
        <dbReference type="Rhea" id="RHEA-COMP:11604"/>
        <dbReference type="ChEBI" id="CHEBI:15377"/>
        <dbReference type="ChEBI" id="CHEBI:29999"/>
        <dbReference type="ChEBI" id="CHEBI:43474"/>
        <dbReference type="ChEBI" id="CHEBI:83421"/>
        <dbReference type="EC" id="3.1.3.16"/>
    </reaction>
</comment>
<dbReference type="Gene3D" id="1.10.287.10">
    <property type="entry name" value="S15/NS1, RNA-binding"/>
    <property type="match status" value="1"/>
</dbReference>
<feature type="compositionally biased region" description="Acidic residues" evidence="7">
    <location>
        <begin position="365"/>
        <end position="379"/>
    </location>
</feature>
<dbReference type="NCBIfam" id="TIGR02250">
    <property type="entry name" value="FCP1_euk"/>
    <property type="match status" value="1"/>
</dbReference>
<evidence type="ECO:0000259" key="9">
    <source>
        <dbReference type="PROSITE" id="PS50969"/>
    </source>
</evidence>
<dbReference type="Proteomes" id="UP000095284">
    <property type="component" value="Unplaced"/>
</dbReference>
<gene>
    <name evidence="10" type="ORF">BXYJ_LOCUS11914</name>
</gene>
<keyword evidence="3 6" id="KW-0539">Nucleus</keyword>
<dbReference type="InterPro" id="IPR011947">
    <property type="entry name" value="FCP1_euk"/>
</dbReference>
<dbReference type="EMBL" id="CAJFDI010000005">
    <property type="protein sequence ID" value="CAD5231818.1"/>
    <property type="molecule type" value="Genomic_DNA"/>
</dbReference>
<dbReference type="InterPro" id="IPR039189">
    <property type="entry name" value="Fcp1"/>
</dbReference>
<dbReference type="CDD" id="cd07521">
    <property type="entry name" value="HAD_FCP1-like"/>
    <property type="match status" value="1"/>
</dbReference>
<dbReference type="InterPro" id="IPR036412">
    <property type="entry name" value="HAD-like_sf"/>
</dbReference>
<evidence type="ECO:0000259" key="8">
    <source>
        <dbReference type="PROSITE" id="PS50172"/>
    </source>
</evidence>
<dbReference type="Proteomes" id="UP000582659">
    <property type="component" value="Unassembled WGS sequence"/>
</dbReference>
<feature type="domain" description="BRCT" evidence="8">
    <location>
        <begin position="434"/>
        <end position="525"/>
    </location>
</feature>
<feature type="compositionally biased region" description="Basic and acidic residues" evidence="7">
    <location>
        <begin position="314"/>
        <end position="332"/>
    </location>
</feature>
<dbReference type="SMART" id="SM00292">
    <property type="entry name" value="BRCT"/>
    <property type="match status" value="1"/>
</dbReference>
<dbReference type="Proteomes" id="UP000659654">
    <property type="component" value="Unassembled WGS sequence"/>
</dbReference>
<dbReference type="InterPro" id="IPR023214">
    <property type="entry name" value="HAD_sf"/>
</dbReference>
<keyword evidence="2 6" id="KW-0378">Hydrolase</keyword>
<dbReference type="InterPro" id="IPR036420">
    <property type="entry name" value="BRCT_dom_sf"/>
</dbReference>
<feature type="region of interest" description="Disordered" evidence="7">
    <location>
        <begin position="314"/>
        <end position="400"/>
    </location>
</feature>
<dbReference type="SUPFAM" id="SSF52113">
    <property type="entry name" value="BRCT domain"/>
    <property type="match status" value="1"/>
</dbReference>
<evidence type="ECO:0000256" key="5">
    <source>
        <dbReference type="ARBA" id="ARBA00048336"/>
    </source>
</evidence>
<reference evidence="14" key="1">
    <citation type="submission" date="2016-11" db="UniProtKB">
        <authorList>
            <consortium name="WormBaseParasite"/>
        </authorList>
    </citation>
    <scope>IDENTIFICATION</scope>
</reference>
<dbReference type="PROSITE" id="PS50172">
    <property type="entry name" value="BRCT"/>
    <property type="match status" value="1"/>
</dbReference>
<reference evidence="11" key="2">
    <citation type="submission" date="2020-08" db="EMBL/GenBank/DDBJ databases">
        <authorList>
            <person name="Kikuchi T."/>
        </authorList>
    </citation>
    <scope>NUCLEOTIDE SEQUENCE</scope>
    <source>
        <strain evidence="10">Ka4C1</strain>
    </source>
</reference>
<evidence type="ECO:0000256" key="4">
    <source>
        <dbReference type="ARBA" id="ARBA00047761"/>
    </source>
</evidence>
<dbReference type="SMR" id="A0A1I7RS25"/>
<evidence type="ECO:0000256" key="2">
    <source>
        <dbReference type="ARBA" id="ARBA00022801"/>
    </source>
</evidence>
<dbReference type="EMBL" id="CAJFCV020000005">
    <property type="protein sequence ID" value="CAG9123296.1"/>
    <property type="molecule type" value="Genomic_DNA"/>
</dbReference>
<dbReference type="AlphaFoldDB" id="A0A1I7RS25"/>